<evidence type="ECO:0000313" key="1">
    <source>
        <dbReference type="EMBL" id="GAH74458.1"/>
    </source>
</evidence>
<reference evidence="1" key="1">
    <citation type="journal article" date="2014" name="Front. Microbiol.">
        <title>High frequency of phylogenetically diverse reductive dehalogenase-homologous genes in deep subseafloor sedimentary metagenomes.</title>
        <authorList>
            <person name="Kawai M."/>
            <person name="Futagami T."/>
            <person name="Toyoda A."/>
            <person name="Takaki Y."/>
            <person name="Nishi S."/>
            <person name="Hori S."/>
            <person name="Arai W."/>
            <person name="Tsubouchi T."/>
            <person name="Morono Y."/>
            <person name="Uchiyama I."/>
            <person name="Ito T."/>
            <person name="Fujiyama A."/>
            <person name="Inagaki F."/>
            <person name="Takami H."/>
        </authorList>
    </citation>
    <scope>NUCLEOTIDE SEQUENCE</scope>
    <source>
        <strain evidence="1">Expedition CK06-06</strain>
    </source>
</reference>
<dbReference type="EMBL" id="BARU01030101">
    <property type="protein sequence ID" value="GAH74458.1"/>
    <property type="molecule type" value="Genomic_DNA"/>
</dbReference>
<comment type="caution">
    <text evidence="1">The sequence shown here is derived from an EMBL/GenBank/DDBJ whole genome shotgun (WGS) entry which is preliminary data.</text>
</comment>
<proteinExistence type="predicted"/>
<dbReference type="AlphaFoldDB" id="X1JXF9"/>
<feature type="non-terminal residue" evidence="1">
    <location>
        <position position="265"/>
    </location>
</feature>
<sequence length="265" mass="30374">IIAKLFLKRKENIKTGHIEITFNISNKVISGVKINHFSAYSHAMHAIKKTEKNHAPNNWQCSLIFENHSDFKMKLNSVLISDKAKTTKIIDLDFKTSGSTIINPRGKYKTEYFDFVDEKEPIFSRKVEYSVDYRTEKNSLITSRFDDSFFTVANIALKKKLSEEEIKSFEETVLNSKIVINNLGTVPINGLRIVESVPEDFLPSRNISDYTLYRSSGKLDVEEIELNIKPDDEDPTHEHTIELEINLKNGALKSVIGVEDFLELK</sequence>
<feature type="non-terminal residue" evidence="1">
    <location>
        <position position="1"/>
    </location>
</feature>
<name>X1JXF9_9ZZZZ</name>
<gene>
    <name evidence="1" type="ORF">S03H2_47813</name>
</gene>
<protein>
    <submittedName>
        <fullName evidence="1">Uncharacterized protein</fullName>
    </submittedName>
</protein>
<organism evidence="1">
    <name type="scientific">marine sediment metagenome</name>
    <dbReference type="NCBI Taxonomy" id="412755"/>
    <lineage>
        <taxon>unclassified sequences</taxon>
        <taxon>metagenomes</taxon>
        <taxon>ecological metagenomes</taxon>
    </lineage>
</organism>
<accession>X1JXF9</accession>